<dbReference type="RefSeq" id="WP_142888304.1">
    <property type="nucleotide sequence ID" value="NZ_VIKR01000001.1"/>
</dbReference>
<feature type="domain" description="PA14" evidence="5">
    <location>
        <begin position="1526"/>
        <end position="1685"/>
    </location>
</feature>
<dbReference type="SUPFAM" id="SSF82171">
    <property type="entry name" value="DPP6 N-terminal domain-like"/>
    <property type="match status" value="1"/>
</dbReference>
<proteinExistence type="inferred from homology"/>
<reference evidence="6 7" key="1">
    <citation type="submission" date="2019-06" db="EMBL/GenBank/DDBJ databases">
        <title>Draft genome of Aliikangiella marina GYP-15.</title>
        <authorList>
            <person name="Wang G."/>
        </authorList>
    </citation>
    <scope>NUCLEOTIDE SEQUENCE [LARGE SCALE GENOMIC DNA]</scope>
    <source>
        <strain evidence="6 7">GYP-15</strain>
    </source>
</reference>
<evidence type="ECO:0000259" key="5">
    <source>
        <dbReference type="PROSITE" id="PS51820"/>
    </source>
</evidence>
<feature type="domain" description="PKD" evidence="4">
    <location>
        <begin position="812"/>
        <end position="905"/>
    </location>
</feature>
<dbReference type="PANTHER" id="PTHR46182:SF2">
    <property type="entry name" value="FI19480P1"/>
    <property type="match status" value="1"/>
</dbReference>
<comment type="caution">
    <text evidence="6">The sequence shown here is derived from an EMBL/GenBank/DDBJ whole genome shotgun (WGS) entry which is preliminary data.</text>
</comment>
<comment type="similarity">
    <text evidence="1">Belongs to the prespore-cell-inducing factor family.</text>
</comment>
<dbReference type="InterPro" id="IPR011658">
    <property type="entry name" value="PA14_dom"/>
</dbReference>
<dbReference type="Pfam" id="PF18911">
    <property type="entry name" value="PKD_4"/>
    <property type="match status" value="1"/>
</dbReference>
<dbReference type="GO" id="GO:0031410">
    <property type="term" value="C:cytoplasmic vesicle"/>
    <property type="evidence" value="ECO:0007669"/>
    <property type="project" value="TreeGrafter"/>
</dbReference>
<dbReference type="Pfam" id="PF07676">
    <property type="entry name" value="PD40"/>
    <property type="match status" value="1"/>
</dbReference>
<accession>A0A545TI88</accession>
<sequence length="1685" mass="182697">MEQLMCSIKSKIRITLIYALSSLTLLGCSESSAPDAEEEQVIKNKTHFAYVKRSIVTQSEYTNQLFEEKLTDNRQSPLEVVTPYEFNPGAELLVRIGLDVNAEDENILQGYFGSAAYDVKDLNVSQDGQRLIFAARGDNDHPTDSSWNIFVYEFETKNLRRIIEDDAIANSGQDTNPTFTQDNKIIFSSDRDAGNPLYPRENIELVGEFCRKVDPAENPSLLHSMGVNGENIVQLTYGRYNHDVNPTTLKDGRIAFVRWERSFTPMANCSLGQLGQQKLNEPVEGYPEGLSLPATWNEETKCQFSKLSTNGAVYTTNHHKILTISSDGESMEQLYNTATTDSSAESFLAIDQLFQAESGNLFGLIRHQYNPVLGGEIVELQPLQQVSNDTVLGELAPRSLTQETINLYPGQLSNNGWFSSFWPYRDGSQRLLVSWAQCTVVNNGISSFCDSPDVQGEQKVQYGIWVFDPETRSRSPIVRAQEDTVYSEIAMAQPHVGDDLSLVPYDSSFEDNTDATEIVCDFPNNAPLAVAGADQNGYLGDTFNFDGSACSDPDGDPLTYQWTVKSSPNNSEASIEHDTRVNPSFVPDKLGTYVIELIVSDGELYSEPDTLVVEVVLDNERPTANAGEDQSVMLSQEVTLDGSNSSDPDNDTITYRWLFVNQPDNSAVTLSNSTSVNPTFTPDLPGNYVIQLIVNDGVFDSAPDTVNVLADAPENNKPIANAGPNQSIETNNLVTLDGSGSNDADGDSLTYRWSFASVPNGSSIALFNATTVNPTFTPDRAGSYVVQLIVNDGQVDSDAAIVVVDAIEPNNAPVANAGSDQLATVNELVTLDGTASGDPDGDTLSYSWTLVSQPGSTTLNNANSDRPTFTPTQTGQYVAQLTVSDGELSSSDTVTITVEEPNSPPIADAGVDQEAEVGDMVSLDGSRSSDPDGDPLTYLWSITSQPLGSGVILSDPNNVNPSFVGDKIGDYVFQLVVNDGTDESEKDSVTVSINKLNGQPIADAGIDLSGAPGDSFTLDGSMSSDPDGDDLTYQWQIDEQPADSQASLANAESVSASLQADVDGVYVINLVVNDGELDSEVDSATITVVKPNSPPVANAGPDQLFTIEQTIVLDGSASSDVDGDSLTYQWTIISPDNTSVTLSDPTAVAPSLTPDEDTTYVIQLVVNDGTVSSAPDTVSLNFDNTKPVANAGDDQSANTNDTVQLDGSASSDVNGDPLTYAWTIISRPATSTTEFDDATLVSPQLVLDAEGIYELQLIVNDGFEDSWPDTVLINSIENTAPVAKAGDDQTALLGEILTLDGSASFDADGDILEYQWALIHKPASSQSTLTDSTSVTPSIEIDVYGEYVIQLIVNDGQLDSLPDTVLLTSENLRPVANAGEDSQSLTGEMVNLDGSQSFDPNGDDITFQWNLIHQPAGSNVTLENTQNELPSFVPELAGTYVVQLIVNDGELDSLPDTVSVEVEYDEGSCEIVNETTRVLPVIIRDFEHTHPDFEYRVGSDEGIVASQLGDDNLPVYAHPGSSTPTTTGEDNFNQWYRDVPGVNLRILKNITISREQDSTIWEYKNSSFFPIDNEGFGNTNEHINSPDHNYHFTLETHLFFDYNGGETFTFKGDDDVWVFIDGKLVIDIGGVHPVKQKSVNIDEVANELGLIPGNRYSFALFFAERHTTQSNFMFQTNMELDCVSE</sequence>
<dbReference type="Pfam" id="PF22352">
    <property type="entry name" value="K319L-like_PKD"/>
    <property type="match status" value="9"/>
</dbReference>
<evidence type="ECO:0000259" key="4">
    <source>
        <dbReference type="PROSITE" id="PS50093"/>
    </source>
</evidence>
<dbReference type="EMBL" id="VIKR01000001">
    <property type="protein sequence ID" value="TQV76944.1"/>
    <property type="molecule type" value="Genomic_DNA"/>
</dbReference>
<dbReference type="InterPro" id="IPR011659">
    <property type="entry name" value="WD40"/>
</dbReference>
<dbReference type="GO" id="GO:0016020">
    <property type="term" value="C:membrane"/>
    <property type="evidence" value="ECO:0007669"/>
    <property type="project" value="TreeGrafter"/>
</dbReference>
<dbReference type="PROSITE" id="PS51820">
    <property type="entry name" value="PA14"/>
    <property type="match status" value="1"/>
</dbReference>
<keyword evidence="7" id="KW-1185">Reference proteome</keyword>
<evidence type="ECO:0000256" key="1">
    <source>
        <dbReference type="ARBA" id="ARBA00008709"/>
    </source>
</evidence>
<dbReference type="NCBIfam" id="TIGR02148">
    <property type="entry name" value="Fibro_Slime"/>
    <property type="match status" value="1"/>
</dbReference>
<evidence type="ECO:0000313" key="6">
    <source>
        <dbReference type="EMBL" id="TQV76944.1"/>
    </source>
</evidence>
<protein>
    <submittedName>
        <fullName evidence="6">PKD domain-containing protein</fullName>
    </submittedName>
</protein>
<dbReference type="SUPFAM" id="SSF49299">
    <property type="entry name" value="PKD domain"/>
    <property type="match status" value="10"/>
</dbReference>
<evidence type="ECO:0000313" key="7">
    <source>
        <dbReference type="Proteomes" id="UP000317839"/>
    </source>
</evidence>
<dbReference type="CDD" id="cd00146">
    <property type="entry name" value="PKD"/>
    <property type="match status" value="5"/>
</dbReference>
<dbReference type="InterPro" id="IPR035986">
    <property type="entry name" value="PKD_dom_sf"/>
</dbReference>
<dbReference type="InterPro" id="IPR013783">
    <property type="entry name" value="Ig-like_fold"/>
</dbReference>
<dbReference type="InterPro" id="IPR000601">
    <property type="entry name" value="PKD_dom"/>
</dbReference>
<dbReference type="Pfam" id="PF07691">
    <property type="entry name" value="PA14"/>
    <property type="match status" value="1"/>
</dbReference>
<dbReference type="OrthoDB" id="9758386at2"/>
<organism evidence="6 7">
    <name type="scientific">Aliikangiella marina</name>
    <dbReference type="NCBI Taxonomy" id="1712262"/>
    <lineage>
        <taxon>Bacteria</taxon>
        <taxon>Pseudomonadati</taxon>
        <taxon>Pseudomonadota</taxon>
        <taxon>Gammaproteobacteria</taxon>
        <taxon>Oceanospirillales</taxon>
        <taxon>Pleioneaceae</taxon>
        <taxon>Aliikangiella</taxon>
    </lineage>
</organism>
<keyword evidence="3" id="KW-0325">Glycoprotein</keyword>
<dbReference type="InterPro" id="IPR037524">
    <property type="entry name" value="PA14/GLEYA"/>
</dbReference>
<gene>
    <name evidence="6" type="ORF">FLL45_03050</name>
</gene>
<name>A0A545TI88_9GAMM</name>
<evidence type="ECO:0000256" key="2">
    <source>
        <dbReference type="ARBA" id="ARBA00022729"/>
    </source>
</evidence>
<dbReference type="SMART" id="SM00089">
    <property type="entry name" value="PKD"/>
    <property type="match status" value="9"/>
</dbReference>
<evidence type="ECO:0000256" key="3">
    <source>
        <dbReference type="ARBA" id="ARBA00023180"/>
    </source>
</evidence>
<dbReference type="InterPro" id="IPR011874">
    <property type="entry name" value="Fibro_Slime"/>
</dbReference>
<dbReference type="PROSITE" id="PS50093">
    <property type="entry name" value="PKD"/>
    <property type="match status" value="1"/>
</dbReference>
<dbReference type="PANTHER" id="PTHR46182">
    <property type="entry name" value="FI19480P1"/>
    <property type="match status" value="1"/>
</dbReference>
<dbReference type="InterPro" id="IPR022409">
    <property type="entry name" value="PKD/Chitinase_dom"/>
</dbReference>
<dbReference type="InterPro" id="IPR029865">
    <property type="entry name" value="KIAA0319-like"/>
</dbReference>
<dbReference type="Gene3D" id="2.60.40.10">
    <property type="entry name" value="Immunoglobulins"/>
    <property type="match status" value="10"/>
</dbReference>
<keyword evidence="2" id="KW-0732">Signal</keyword>
<dbReference type="Proteomes" id="UP000317839">
    <property type="component" value="Unassembled WGS sequence"/>
</dbReference>